<dbReference type="InterPro" id="IPR001841">
    <property type="entry name" value="Znf_RING"/>
</dbReference>
<evidence type="ECO:0000259" key="7">
    <source>
        <dbReference type="PROSITE" id="PS50030"/>
    </source>
</evidence>
<gene>
    <name evidence="9" type="ORF">Poli38472_002492</name>
</gene>
<dbReference type="CDD" id="cd16449">
    <property type="entry name" value="RING-HC"/>
    <property type="match status" value="1"/>
</dbReference>
<dbReference type="InterPro" id="IPR013083">
    <property type="entry name" value="Znf_RING/FYVE/PHD"/>
</dbReference>
<dbReference type="SUPFAM" id="SSF55874">
    <property type="entry name" value="ATPase domain of HSP90 chaperone/DNA topoisomerase II/histidine kinase"/>
    <property type="match status" value="2"/>
</dbReference>
<dbReference type="OrthoDB" id="1262810at2759"/>
<evidence type="ECO:0000256" key="6">
    <source>
        <dbReference type="SAM" id="MobiDB-lite"/>
    </source>
</evidence>
<accession>A0A8K1CIU3</accession>
<keyword evidence="10" id="KW-1185">Reference proteome</keyword>
<dbReference type="Gene3D" id="1.10.8.10">
    <property type="entry name" value="DNA helicase RuvA subunit, C-terminal domain"/>
    <property type="match status" value="1"/>
</dbReference>
<name>A0A8K1CIU3_PYTOL</name>
<feature type="region of interest" description="Disordered" evidence="6">
    <location>
        <begin position="3655"/>
        <end position="3720"/>
    </location>
</feature>
<dbReference type="InterPro" id="IPR017907">
    <property type="entry name" value="Znf_RING_CS"/>
</dbReference>
<dbReference type="SMART" id="SM00184">
    <property type="entry name" value="RING"/>
    <property type="match status" value="1"/>
</dbReference>
<dbReference type="SUPFAM" id="SSF46934">
    <property type="entry name" value="UBA-like"/>
    <property type="match status" value="1"/>
</dbReference>
<dbReference type="PANTHER" id="PTHR15600:SF42">
    <property type="entry name" value="SACSIN"/>
    <property type="match status" value="1"/>
</dbReference>
<comment type="caution">
    <text evidence="9">The sequence shown here is derived from an EMBL/GenBank/DDBJ whole genome shotgun (WGS) entry which is preliminary data.</text>
</comment>
<feature type="domain" description="UBA" evidence="7">
    <location>
        <begin position="595"/>
        <end position="636"/>
    </location>
</feature>
<feature type="compositionally biased region" description="Basic and acidic residues" evidence="6">
    <location>
        <begin position="3655"/>
        <end position="3670"/>
    </location>
</feature>
<evidence type="ECO:0000256" key="1">
    <source>
        <dbReference type="ARBA" id="ARBA00022723"/>
    </source>
</evidence>
<keyword evidence="5" id="KW-0175">Coiled coil</keyword>
<dbReference type="PROSITE" id="PS00518">
    <property type="entry name" value="ZF_RING_1"/>
    <property type="match status" value="1"/>
</dbReference>
<dbReference type="PANTHER" id="PTHR15600">
    <property type="entry name" value="SACSIN"/>
    <property type="match status" value="1"/>
</dbReference>
<dbReference type="PROSITE" id="PS50089">
    <property type="entry name" value="ZF_RING_2"/>
    <property type="match status" value="1"/>
</dbReference>
<dbReference type="InterPro" id="IPR058210">
    <property type="entry name" value="SACS/Nov_dom"/>
</dbReference>
<dbReference type="Proteomes" id="UP000794436">
    <property type="component" value="Unassembled WGS sequence"/>
</dbReference>
<evidence type="ECO:0000256" key="3">
    <source>
        <dbReference type="ARBA" id="ARBA00022833"/>
    </source>
</evidence>
<keyword evidence="1" id="KW-0479">Metal-binding</keyword>
<dbReference type="InterPro" id="IPR036890">
    <property type="entry name" value="HATPase_C_sf"/>
</dbReference>
<dbReference type="NCBIfam" id="NF047352">
    <property type="entry name" value="P_loop_sacsin"/>
    <property type="match status" value="2"/>
</dbReference>
<dbReference type="SMART" id="SM00165">
    <property type="entry name" value="UBA"/>
    <property type="match status" value="1"/>
</dbReference>
<dbReference type="Gene3D" id="3.30.40.10">
    <property type="entry name" value="Zinc/RING finger domain, C3HC4 (zinc finger)"/>
    <property type="match status" value="1"/>
</dbReference>
<dbReference type="GO" id="GO:0030544">
    <property type="term" value="F:Hsp70 protein binding"/>
    <property type="evidence" value="ECO:0007669"/>
    <property type="project" value="TreeGrafter"/>
</dbReference>
<protein>
    <recommendedName>
        <fullName evidence="11">UBA domain-containing protein</fullName>
    </recommendedName>
</protein>
<dbReference type="InterPro" id="IPR009060">
    <property type="entry name" value="UBA-like_sf"/>
</dbReference>
<feature type="domain" description="RING-type" evidence="8">
    <location>
        <begin position="4767"/>
        <end position="4803"/>
    </location>
</feature>
<feature type="compositionally biased region" description="Acidic residues" evidence="6">
    <location>
        <begin position="3671"/>
        <end position="3692"/>
    </location>
</feature>
<sequence>MEQSEVYFGDDFGQKIDLTVRIREILRNYPEGTSIFKEMVQNADDAGATEVQFCLDHRQHASDNLAYRKLESFQGPSLLVFNNATFTDADFQSIQRIGDSLKKDTSKGWKTGRFGVGFNSVYHLTDLPAFVSGSNMVFFDPQACHLPNVNPSNPGKMINFASHPELVASFPDQFNPFRAFGCDFSRPFDGTIFRLALRSEGQAERSRLSNRAQTPSHVSEMLGEFAESLHLVLLFLRNVSCIKVLHWDDGATEPRLLCEARIDNLTDTLRIQRSLRDSILHSDHQGQRQFATDGVRCDYSLDIKITQPTGSSSSEHYFVSNQLGGGECSRIANDPANASQRLVPWGGVAVHVPSDDKELSCDGLAFCFLPLPTHTYLPVHVNGYFELSSNRRDVWFGEGLSGDGLLRARWNIALLRDVIAPCYARTLARLADQSIMNPKHHASLFPQAIPPAPWDQLAISFLQLIKSEPCLYSEAEGGAWTCPIDSMILKRSTPNYSNLAEWLLEDDVRLVRYLSEEAENVLVKSQTVPRFMEPSMLRTVYKKHTSRHAGKKHVVRAILDFVVKDLDVENVASLVNVKLLPIADGTIGVFQKPAGADADAIEHLSAMGFSRSQCIQALHFVGSHDVEGALNWLLSHPNPAAIANESSSELTTFFVPSVEENALLKGAQPRLVDIEALPSNAQKLVSSAEAARYLNVRSLDMEGFGDLLAMVFPADWFGKMTVPWTGHEGSHLDEAWFRQLWHYLGSSSELSLLQDKWPIVPTSSGVLCALNSSAGVLSPELIPAMCLSALAKLKIPVLLQNLFATIQPSQDVWRYIHQPTAAGVLSALAKLGGCTQTTVKAYFKDVTVTEREEMKQFLLSGFIEDFEDAQRKIIRLLPIFEGVCATSSVKDEDLTWIEDSEVSSDSGVSPVFDGLETAGGRLKKVCPGIGWELLDDQFVHARETEKATIRALARLGVEKISKVTFFSEYLIPRFHSVAQEARVDFISQLLRELTSLLAEDVDGVLARIIDTLPIFPSMSGDLKRIVDLYDPEVPEFEKMMDGTFFPAAELQEPQPLAVLRSLGLQRTLSRRSILSIAISVESDQADISKSNRADADFEEKRELLQQRSTEVFRYLDSHIEQLLTASTPQQTASRRNIKVKGMKLLRSFLGDDRESSAGQHGFSVSAEENERLAHERDEIDDFKAKLAVIAWVPVSKKKPHASFPWYREEEDILVASPDRVRLPRDLALCSSEFHILPSTAISETLRHLFGWNKPIPVEVVASQMKAIAMKAGDSDRLEAQNIWPVVFDIYKILSRFFEAEPSEERRKSVLALLDGEFPYIWVGGRFVAPHQVALSTLVNAEPYLFAVPNELVHFRPFLKAIGVRERFSLGDYVHVLSVMYDKSQQPLEADEGQRLKLSQDELVTAIGLIQLISDILPHHSDYELYAPDINGVLSRTVNLTYDDAPWLDKRDVDLGSLRFIHPKISNEVASKIGGQSLRSLLLHANQSESLVFSTAGDVEAFGQTEALTKRISHILEQYPDGPHIISELIQNADDAGATRVRLLYSGVTYGMSSLLSPAMAKWQGPALYAYNDAEFKESDFISLARIGQGAKLQKVATTGRFGLGFNSVYHFTDVPSIVSANSLVIFDPHATNLPGITPANPGIKIRFVNSNLPKQFPDQFEPYKLFGCDLERHFHGTLFRFPLRHEAIASGSEIKQRAYSRREIVDLFESFRSSVTAAMLFLRNVRSVEIYIQLDREESPSLLYGCEIPEEDRGESWRAIDRFMAERSAGRSEVTTKRAFYSRLARTPENELPSVTQTVHLKTKELKQLHDTFARIREQANDGASVHDGQSELVESTEKYLVCNQLGGGRARDMACATENESLKLIPWVGVAGRIDNYQVEGRAFCFLPLPVRTGLSVHINGYFELSSNRRDIWHGDDLSGDGKLRSLWNSHLLTDAVAPAYVAFILEAAERFGEQSLAFFPSALPAEPWQHAVETFFALVRDKNVLVTSSTSQNPGKRIAPASCVLIDDTVPGWETLEKSLNKVSIETALVPSSLRGLLSQFNVVYGTFTPTFFRKLVRYGRFLSALEPEAAQHVIQFCLSDIRQPDTYKELDGLPIVPVRDGTYRSITIMDSQSSVNRESLLYFTNDSEAELLVNFPSRLVSENFRQVFDQIPNLVASSNLRVMNVSALIDHFLPEVLPTHWAVANEVVWEPSVQRQHPTEEWVKRWWQYLDCNIRSIGDPADFTKWPLLPVSYDGKYRRLVRPSAPSSIVVSHADFPLSLDMLVVLPPVLRKIGIATVNVSLVEGKEVIDWMIDHQFLVKLSLDGVLSALRERLTNDEAMLARTFEHLSTREKQTLVEFVTLHSLSTIGEDNLVLMRRLPVFAVFCDEHSDTEISNHRSIDSGAFIASEDADARLLDENFFIVSSGNVRTFLRESGAEEWSYARVLADHVFPKLPKLYNRDETLMDTVISDALMSFSLHQRSNPRFREAIGKYPLVPSRRGMLRKIDDLYDPNNKDLSELVGPNSLPSLSFSTGERVGVLRGFGLRSTLSCHAIVESARSVESLSTNTATAADGWAKAHSLLKIVNRSFDDMASSYTEEEGNQPQRQEELEVIVDGMRTINWLPVHASPVKRFMPWKMTESNEERPYRLSSAERTRPESDAWMCSASRDVLSGQLQSEVLIAAFGWDKPVDPVDVATQLNKVGHDPELREAALENASSPDVKTLVHEVQRMYQVLDDLRAGDEEQFTQCREYLEEASWVWTGRTFVSMRQIAVDSDSELEPLLFAAPPDLVIPRSLLEAFDLKPAFSPVDYVVALKTLPSGVTLTASEQKTCVKLFSLLASAIAAGDGSSTIPRERLVLLDENNRLSPARVLTYDDMEWNESSEARRGHKFVSKAVPREVALALGAASFHSKLAETSVSSTQVTCPSVEALMPILPKPSTWYHTLFTEMLLAAERFGGTEIDFFVDHRKHPTQRVIQPSFQALQEEAVCVHIHGVVLSTNDVNSLFGGEMSRPGFLSGFFFSDCLQILSGDGFYILDPTNAFLGSSTNSTKGTARRYDILSEDFMRYPDQLLPFCTLPSCPSNVGSGTRSTLLRFPWRKEKSGLSSYALDTKKVERFISFLKTQLRECLLFTESVHRVSVWSVGKESEFAVHCHGEAALDVPEYTLKRRNETRNSNEWKKKFSFHSFFKNPVIPETQMEFVVNLDIENKLHKDTWLLSDNIGTGRSRDLASSPVHEVLNSIPYVSVAVHLFRDGNPAPPVRGRLFKIVSTSQSIGLPIHVNGCFKKHLRETSLAIQPPRSEMNDETSIKAHWNRVLIEDGVVDAYLKLMLVAKRRYESTVPKAFYRIWPALAEKGNAVGSMIQSVLYRQIGSNEFFLCTDGTFRSLNSGYVVDMAGMDLQVVSFAQLHFPSFDIPTDVLTDCSRLLPSRVHSLTPKTMRRFLKNMRLSDVHSGVCLPLLEYCLSDLTFPLPPDNHPMWLEFQNLPLLPLEDGTVGMLGSVSRGRYILGTFNQVELLRPLSRMFVSLEARHRLQAYFSDGRFVSQMGLSHFSIKVLADHIDRVLPSRWKNQVIVQWNPTSADEIDRVWLYRFWHEVRFERRSLAYFNVWPLVPIQGSRLLSCAKPDAALCVWSGSIDRDLRAQLTAVFQDAATATDERLAEADQERRKLKELAASKLHKDDSHDSQRDEDVDYSGDLELGDVDSDNESDVGEAASGDANTENSEQGTTSSAGHAEDDVGRTNEDEHLAHQTEVHNGDTIGAIQGTIESGASSVDVAVEATETDQGPDPEPSSPVVDVEYTSREALHTLLVRLNVSMVELAYLQGQENEVIPSARDVTISVLDSVCASDANSLQWMNLAESDATLLAEFFSYHGQRHGGYNRMYIDMLKKLPIYVNICNVPCALDHGEHFLVPPEIDLTSIPLPPNARQRFMKVNSQLTAFYKELGVEEMSYAKLLVFLLPFYDHLASEQRSTVLQLIKERWQTLRGDAQLVGVLRSTPLFADEDGSYRTADSFYDPRNKVLRAIYQDEPHAFPAGQFDRAEWLELMSEIGLRSDITVDLFIECAQRLEALFANKSALDPADEVVINTFHQYFVQNFEKYDRSRVFFEKVSQIAFVPTVVYEDAVSMSATPSVMVTRTVLRKYGECATPGDQALVFSVLPVLMATALPPRVLWSRLGLQSPPEKSIVLQHLYNIVGDASGSILERWHFFQSITEVFQEMFKFLQNSWDQLSADERAKLGLSPIVPVGSALVKGSRLFFHLPENLAPLMFEVPRAFGAYDALFRHLGCKDSPSVQDYVLLLRDLHAECQGHCLNLNELLAVTRIVGMLASSLTESSQTLSADALQNLYLPSTVSEMRQVHQMAYNDAPWICERVDLSQLHVVHPRISAKRCEIMGVKGLSKVVKEVLDSSNLQVCADDNEIERFNAILSSQQFGSGLRTIITAQQQKGSGNDQVGLQADFDQLSRRIAELTTYRVVAVETLRSSFIAQLGHPPRQVDVTKASAATGSVSYVAEGSRVIYVAVKTLQLHRGIRKSQVVASSIDQVLGGVIQDCAMLESILCCDVMEIEPLLRFMNIHEDPALIVEKLRGAYGEVLADTDRALVELSPLRTFYVGELVAIDVDGELRYGKIVDLDTTNVSISNFSVRISRTVTRWYPSTQIYSFRSSRDHAPSQASSEHNASFVERITSQPRAHGDAASRDLPPSVAIADAPSVVSQSASASPMTIVSAVNDLLSRLNLSLDSSYEELIAENLRLQRRLEQAEESRRLAMAQIDDAIREKKDAQDSLICAICLENNVDRVLIPCGHIYCSGCVSRLPRQTCPICRENIASTSLFHVPS</sequence>
<dbReference type="InterPro" id="IPR052972">
    <property type="entry name" value="Sacsin_chaperone_reg"/>
</dbReference>
<dbReference type="EMBL" id="SPLM01000072">
    <property type="protein sequence ID" value="TMW63551.1"/>
    <property type="molecule type" value="Genomic_DNA"/>
</dbReference>
<evidence type="ECO:0000313" key="10">
    <source>
        <dbReference type="Proteomes" id="UP000794436"/>
    </source>
</evidence>
<feature type="compositionally biased region" description="Polar residues" evidence="6">
    <location>
        <begin position="3699"/>
        <end position="3713"/>
    </location>
</feature>
<feature type="coiled-coil region" evidence="5">
    <location>
        <begin position="4723"/>
        <end position="4764"/>
    </location>
</feature>
<evidence type="ECO:0000259" key="8">
    <source>
        <dbReference type="PROSITE" id="PS50089"/>
    </source>
</evidence>
<evidence type="ECO:0000256" key="5">
    <source>
        <dbReference type="SAM" id="Coils"/>
    </source>
</evidence>
<dbReference type="GO" id="GO:0008270">
    <property type="term" value="F:zinc ion binding"/>
    <property type="evidence" value="ECO:0007669"/>
    <property type="project" value="UniProtKB-KW"/>
</dbReference>
<evidence type="ECO:0000256" key="4">
    <source>
        <dbReference type="PROSITE-ProRule" id="PRU00175"/>
    </source>
</evidence>
<dbReference type="SUPFAM" id="SSF57850">
    <property type="entry name" value="RING/U-box"/>
    <property type="match status" value="1"/>
</dbReference>
<proteinExistence type="predicted"/>
<organism evidence="9 10">
    <name type="scientific">Pythium oligandrum</name>
    <name type="common">Mycoparasitic fungus</name>
    <dbReference type="NCBI Taxonomy" id="41045"/>
    <lineage>
        <taxon>Eukaryota</taxon>
        <taxon>Sar</taxon>
        <taxon>Stramenopiles</taxon>
        <taxon>Oomycota</taxon>
        <taxon>Peronosporomycetes</taxon>
        <taxon>Pythiales</taxon>
        <taxon>Pythiaceae</taxon>
        <taxon>Pythium</taxon>
    </lineage>
</organism>
<keyword evidence="3" id="KW-0862">Zinc</keyword>
<keyword evidence="2 4" id="KW-0863">Zinc-finger</keyword>
<dbReference type="InterPro" id="IPR015940">
    <property type="entry name" value="UBA"/>
</dbReference>
<dbReference type="PROSITE" id="PS50030">
    <property type="entry name" value="UBA"/>
    <property type="match status" value="1"/>
</dbReference>
<dbReference type="Pfam" id="PF13920">
    <property type="entry name" value="zf-C3HC4_3"/>
    <property type="match status" value="1"/>
</dbReference>
<dbReference type="Pfam" id="PF22562">
    <property type="entry name" value="UBA_7"/>
    <property type="match status" value="1"/>
</dbReference>
<evidence type="ECO:0008006" key="11">
    <source>
        <dbReference type="Google" id="ProtNLM"/>
    </source>
</evidence>
<evidence type="ECO:0000256" key="2">
    <source>
        <dbReference type="ARBA" id="ARBA00022771"/>
    </source>
</evidence>
<evidence type="ECO:0000313" key="9">
    <source>
        <dbReference type="EMBL" id="TMW63551.1"/>
    </source>
</evidence>
<reference evidence="9" key="1">
    <citation type="submission" date="2019-03" db="EMBL/GenBank/DDBJ databases">
        <title>Long read genome sequence of the mycoparasitic Pythium oligandrum ATCC 38472 isolated from sugarbeet rhizosphere.</title>
        <authorList>
            <person name="Gaulin E."/>
        </authorList>
    </citation>
    <scope>NUCLEOTIDE SEQUENCE</scope>
    <source>
        <strain evidence="9">ATCC 38472_TT</strain>
    </source>
</reference>
<dbReference type="Pfam" id="PF25794">
    <property type="entry name" value="SACS"/>
    <property type="match status" value="3"/>
</dbReference>